<proteinExistence type="predicted"/>
<accession>A0ABR7ML31</accession>
<evidence type="ECO:0000313" key="2">
    <source>
        <dbReference type="EMBL" id="MBC6611658.1"/>
    </source>
</evidence>
<sequence>MSHSDKPLHIGFLTSTDPLNRRSWSGVHYSMFRAAERNLGTVEALGPVPMVWPLRIGDNLNRRLIKPLTGKRYHYAANQLIARRYSQIFERRIGQHHFDLLLAPASFTEIAYLNTKVPIVYCEDSTLGQLIDFYPGMSGMLDISKRELNAIEKKVLNKADLICYSSVWAAQSAINDYGADPAKVVVIPFGANYPKPPTAQEISLRVPSDVCRLFFLGGEWGRKGGDIAYETLVKLTDMGVKAELTVVGCQPPDAQRYTHPGFRTIPFLNMGNEADLQQLDRLFRTADFFLLPSRAECAAIAFCDANSFGVPVITTDVGGISSFIKEGENGVMLPLSATGKDFAQVISDLFKDTERYTQMRKRARIRYEDILNWDSWARSLKDELKKRSII</sequence>
<dbReference type="SUPFAM" id="SSF53756">
    <property type="entry name" value="UDP-Glycosyltransferase/glycogen phosphorylase"/>
    <property type="match status" value="1"/>
</dbReference>
<evidence type="ECO:0000313" key="3">
    <source>
        <dbReference type="Proteomes" id="UP000622017"/>
    </source>
</evidence>
<reference evidence="2 3" key="1">
    <citation type="submission" date="2020-08" db="EMBL/GenBank/DDBJ databases">
        <title>Hymenobacter sp.</title>
        <authorList>
            <person name="Kim M.K."/>
        </authorList>
    </citation>
    <scope>NUCLEOTIDE SEQUENCE [LARGE SCALE GENOMIC DNA]</scope>
    <source>
        <strain evidence="2 3">BT507</strain>
    </source>
</reference>
<feature type="domain" description="Glycosyl transferase family 1" evidence="1">
    <location>
        <begin position="269"/>
        <end position="364"/>
    </location>
</feature>
<evidence type="ECO:0000259" key="1">
    <source>
        <dbReference type="Pfam" id="PF00534"/>
    </source>
</evidence>
<dbReference type="RefSeq" id="WP_187319937.1">
    <property type="nucleotide sequence ID" value="NZ_JACSCY010000008.1"/>
</dbReference>
<keyword evidence="3" id="KW-1185">Reference proteome</keyword>
<comment type="caution">
    <text evidence="2">The sequence shown here is derived from an EMBL/GenBank/DDBJ whole genome shotgun (WGS) entry which is preliminary data.</text>
</comment>
<gene>
    <name evidence="2" type="ORF">H8B15_12030</name>
</gene>
<dbReference type="Pfam" id="PF00534">
    <property type="entry name" value="Glycos_transf_1"/>
    <property type="match status" value="1"/>
</dbReference>
<organism evidence="2 3">
    <name type="scientific">Hymenobacter citatus</name>
    <dbReference type="NCBI Taxonomy" id="2763506"/>
    <lineage>
        <taxon>Bacteria</taxon>
        <taxon>Pseudomonadati</taxon>
        <taxon>Bacteroidota</taxon>
        <taxon>Cytophagia</taxon>
        <taxon>Cytophagales</taxon>
        <taxon>Hymenobacteraceae</taxon>
        <taxon>Hymenobacter</taxon>
    </lineage>
</organism>
<protein>
    <submittedName>
        <fullName evidence="2">Glycosyltransferase family 4 protein</fullName>
    </submittedName>
</protein>
<dbReference type="EMBL" id="JACSCY010000008">
    <property type="protein sequence ID" value="MBC6611658.1"/>
    <property type="molecule type" value="Genomic_DNA"/>
</dbReference>
<name>A0ABR7ML31_9BACT</name>
<dbReference type="InterPro" id="IPR001296">
    <property type="entry name" value="Glyco_trans_1"/>
</dbReference>
<dbReference type="CDD" id="cd03801">
    <property type="entry name" value="GT4_PimA-like"/>
    <property type="match status" value="1"/>
</dbReference>
<dbReference type="Proteomes" id="UP000622017">
    <property type="component" value="Unassembled WGS sequence"/>
</dbReference>
<dbReference type="PANTHER" id="PTHR12526">
    <property type="entry name" value="GLYCOSYLTRANSFERASE"/>
    <property type="match status" value="1"/>
</dbReference>
<dbReference type="PANTHER" id="PTHR12526:SF637">
    <property type="entry name" value="GLYCOSYLTRANSFERASE EPSF-RELATED"/>
    <property type="match status" value="1"/>
</dbReference>
<dbReference type="Gene3D" id="3.40.50.2000">
    <property type="entry name" value="Glycogen Phosphorylase B"/>
    <property type="match status" value="2"/>
</dbReference>